<feature type="region of interest" description="Disordered" evidence="5">
    <location>
        <begin position="611"/>
        <end position="631"/>
    </location>
</feature>
<feature type="compositionally biased region" description="Acidic residues" evidence="5">
    <location>
        <begin position="621"/>
        <end position="631"/>
    </location>
</feature>
<dbReference type="PANTHER" id="PTHR22940:SF4">
    <property type="entry name" value="PROTEIN TIMELESS HOMOLOG"/>
    <property type="match status" value="1"/>
</dbReference>
<evidence type="ECO:0000256" key="4">
    <source>
        <dbReference type="ARBA" id="ARBA00023306"/>
    </source>
</evidence>
<proteinExistence type="predicted"/>
<keyword evidence="4" id="KW-0131">Cell cycle</keyword>
<reference evidence="7 8" key="1">
    <citation type="submission" date="2023-03" db="EMBL/GenBank/DDBJ databases">
        <title>Genome sequence of Lichtheimia ornata CBS 291.66.</title>
        <authorList>
            <person name="Mohabir J.T."/>
            <person name="Shea T.P."/>
            <person name="Kurbessoian T."/>
            <person name="Berby B."/>
            <person name="Fontaine J."/>
            <person name="Livny J."/>
            <person name="Gnirke A."/>
            <person name="Stajich J.E."/>
            <person name="Cuomo C.A."/>
        </authorList>
    </citation>
    <scope>NUCLEOTIDE SEQUENCE [LARGE SCALE GENOMIC DNA]</scope>
    <source>
        <strain evidence="7">CBS 291.66</strain>
    </source>
</reference>
<dbReference type="EMBL" id="JARTCD010000038">
    <property type="protein sequence ID" value="KAJ8656617.1"/>
    <property type="molecule type" value="Genomic_DNA"/>
</dbReference>
<name>A0AAD7Y015_9FUNG</name>
<dbReference type="InterPro" id="IPR044998">
    <property type="entry name" value="Timeless"/>
</dbReference>
<dbReference type="GeneID" id="83215102"/>
<dbReference type="Pfam" id="PF04821">
    <property type="entry name" value="TIMELESS"/>
    <property type="match status" value="1"/>
</dbReference>
<evidence type="ECO:0000256" key="1">
    <source>
        <dbReference type="ARBA" id="ARBA00004123"/>
    </source>
</evidence>
<feature type="compositionally biased region" description="Low complexity" evidence="5">
    <location>
        <begin position="460"/>
        <end position="474"/>
    </location>
</feature>
<dbReference type="RefSeq" id="XP_058341530.1">
    <property type="nucleotide sequence ID" value="XM_058487708.1"/>
</dbReference>
<dbReference type="GO" id="GO:0043111">
    <property type="term" value="P:replication fork arrest"/>
    <property type="evidence" value="ECO:0007669"/>
    <property type="project" value="TreeGrafter"/>
</dbReference>
<organism evidence="7 8">
    <name type="scientific">Lichtheimia ornata</name>
    <dbReference type="NCBI Taxonomy" id="688661"/>
    <lineage>
        <taxon>Eukaryota</taxon>
        <taxon>Fungi</taxon>
        <taxon>Fungi incertae sedis</taxon>
        <taxon>Mucoromycota</taxon>
        <taxon>Mucoromycotina</taxon>
        <taxon>Mucoromycetes</taxon>
        <taxon>Mucorales</taxon>
        <taxon>Lichtheimiaceae</taxon>
        <taxon>Lichtheimia</taxon>
    </lineage>
</organism>
<dbReference type="GO" id="GO:0000076">
    <property type="term" value="P:DNA replication checkpoint signaling"/>
    <property type="evidence" value="ECO:0007669"/>
    <property type="project" value="TreeGrafter"/>
</dbReference>
<gene>
    <name evidence="7" type="ORF">O0I10_007694</name>
</gene>
<evidence type="ECO:0000256" key="5">
    <source>
        <dbReference type="SAM" id="MobiDB-lite"/>
    </source>
</evidence>
<accession>A0AAD7Y015</accession>
<dbReference type="AlphaFoldDB" id="A0AAD7Y015"/>
<sequence length="759" mass="88682">MDYDDDDNGVIQQNRNYILATCTALGGYEEKETAPGVIKQVYTLGDQALGCLRDLKRAIRAESNAPYKTFLPALADFNTLENDFIPIIKMHARDPSEIAERLILACLELIVPMTWPLQQRQQAPKNDDSDDEDDEEYDPNLLLRYRRYKLALLQPGILEAVTRLLVDPLAIPYRERSMRDQIVIRLVLYFIRNLAAIPDLNVSQSAPEESLMMASMQEKMLLRFCDAGIIELLLVIASNSNEPDSAEWNVIVLEVLYYLLQGVPVKEIFESDLKGKDKSASMISDKVSALLRAETERKRAQIRNAPTRHQRFGGTYAIKSWDGETRVSHKQDAAFAPLSDIMDSTKKPDRRGVKRKERDEGGRKAYTTTAAMCRIKEMAQSFLKNAFNPFYLSLIKDIEREDKKIMDKDFRRLFYTMRWFLEYLGYEQAHASREREKKALEKEKSQGIFNSDELYLPNREQNTPSTEEQQPQQEMENEEQLLFDHDRVATAMDLRAFLLCLRRLQTVMDEKNWAEVQVMADCFRQLLLTASTMAASPHEEFREVAEYILSNIYHEHSTLDLFVNMIRKYKNQSYGYLKSAVELTDIMLKLLEQYSSKNQFMFVRRKIKQKKKQDAPTNQGEDGDDSEEDEERETQVAYREHVFKFDAFEKKYLHYDVVRVYCILLEQLDTLEPHLVLCITNLFHRIMVKRKCEQIFYKLPVLNLFNQILGRQNTLPRSTAITELVRFIRYCTRQFFKRLESHPPLFLEILFTNPNSKRS</sequence>
<dbReference type="PANTHER" id="PTHR22940">
    <property type="entry name" value="TIMEOUT/TIMELESS-2"/>
    <property type="match status" value="1"/>
</dbReference>
<feature type="domain" description="Timeless N-terminal" evidence="6">
    <location>
        <begin position="41"/>
        <end position="317"/>
    </location>
</feature>
<evidence type="ECO:0000256" key="2">
    <source>
        <dbReference type="ARBA" id="ARBA00022880"/>
    </source>
</evidence>
<dbReference type="GO" id="GO:0003677">
    <property type="term" value="F:DNA binding"/>
    <property type="evidence" value="ECO:0007669"/>
    <property type="project" value="TreeGrafter"/>
</dbReference>
<feature type="compositionally biased region" description="Basic and acidic residues" evidence="5">
    <location>
        <begin position="343"/>
        <end position="362"/>
    </location>
</feature>
<evidence type="ECO:0000313" key="7">
    <source>
        <dbReference type="EMBL" id="KAJ8656617.1"/>
    </source>
</evidence>
<feature type="region of interest" description="Disordered" evidence="5">
    <location>
        <begin position="342"/>
        <end position="362"/>
    </location>
</feature>
<keyword evidence="2" id="KW-0236">DNA replication inhibitor</keyword>
<dbReference type="Proteomes" id="UP001234581">
    <property type="component" value="Unassembled WGS sequence"/>
</dbReference>
<comment type="subcellular location">
    <subcellularLocation>
        <location evidence="1">Nucleus</location>
    </subcellularLocation>
</comment>
<dbReference type="InterPro" id="IPR006906">
    <property type="entry name" value="Timeless_N"/>
</dbReference>
<protein>
    <recommendedName>
        <fullName evidence="6">Timeless N-terminal domain-containing protein</fullName>
    </recommendedName>
</protein>
<feature type="region of interest" description="Disordered" evidence="5">
    <location>
        <begin position="451"/>
        <end position="477"/>
    </location>
</feature>
<keyword evidence="8" id="KW-1185">Reference proteome</keyword>
<dbReference type="GO" id="GO:0006281">
    <property type="term" value="P:DNA repair"/>
    <property type="evidence" value="ECO:0007669"/>
    <property type="project" value="TreeGrafter"/>
</dbReference>
<keyword evidence="3" id="KW-0539">Nucleus</keyword>
<comment type="caution">
    <text evidence="7">The sequence shown here is derived from an EMBL/GenBank/DDBJ whole genome shotgun (WGS) entry which is preliminary data.</text>
</comment>
<evidence type="ECO:0000256" key="3">
    <source>
        <dbReference type="ARBA" id="ARBA00023242"/>
    </source>
</evidence>
<evidence type="ECO:0000259" key="6">
    <source>
        <dbReference type="Pfam" id="PF04821"/>
    </source>
</evidence>
<evidence type="ECO:0000313" key="8">
    <source>
        <dbReference type="Proteomes" id="UP001234581"/>
    </source>
</evidence>
<dbReference type="GO" id="GO:0031298">
    <property type="term" value="C:replication fork protection complex"/>
    <property type="evidence" value="ECO:0007669"/>
    <property type="project" value="TreeGrafter"/>
</dbReference>